<sequence length="606" mass="65486">MRHLRWMYRWLRPAQGRLTGTLGLSMGTALASTAMMATAGYLISASALRPPTILMLWVPIVAVRFFGTSRAAMRYLDRLVSHDTILRLAARLRALVFAHLDAQPDAWLGRRTGEALDLVLADMDRLQSLLLRLVLPFASAIGASALTAVWLWRIDPRLAAIFAAGVVLVGAVLPGLFYGLTARWQRARDALRRARTAALDDLVRGLEDVLAHGEASRALARLEKIEATEERFTARIDLAKAAAEGMLFAAAMATVGGLLGEAIRLHLAAHLPGTMMAAIALAATASFEPWLAVGSVYAEAQEMAASASRVGDFAPLPAALRRDVSPPQTEAPYGPASEDVALSIKGLCCRRGSLWALQGIDLEVKRGQRVAIVGDSGAGKTTLLEAALGLIPIEQGDIRWFGRPIGAWSDADLRRLVTAVPQEAYLFHTSLRQNLLLARPDATDEDIARALAVAQLEDLVARLPDGLSTVVGDRGFALSGGERQRVALARAVLRGAEVVLCDEPTASLDVETERAFVDAFFRATEGRTVVWITHRLVGLERMDDILVMQGGRVVERGTHAALLRQGGVYRQLWDLQRDRAFGAQNGLTRMSAAPTPRPQLSGRAPT</sequence>
<dbReference type="SUPFAM" id="SSF90123">
    <property type="entry name" value="ABC transporter transmembrane region"/>
    <property type="match status" value="1"/>
</dbReference>
<dbReference type="GO" id="GO:0005524">
    <property type="term" value="F:ATP binding"/>
    <property type="evidence" value="ECO:0007669"/>
    <property type="project" value="UniProtKB-KW"/>
</dbReference>
<dbReference type="SUPFAM" id="SSF52540">
    <property type="entry name" value="P-loop containing nucleoside triphosphate hydrolases"/>
    <property type="match status" value="1"/>
</dbReference>
<dbReference type="InterPro" id="IPR011527">
    <property type="entry name" value="ABC1_TM_dom"/>
</dbReference>
<proteinExistence type="predicted"/>
<keyword evidence="5 8" id="KW-1133">Transmembrane helix</keyword>
<dbReference type="InterPro" id="IPR039421">
    <property type="entry name" value="Type_1_exporter"/>
</dbReference>
<dbReference type="EMBL" id="CP001727">
    <property type="protein sequence ID" value="ACV58947.1"/>
    <property type="molecule type" value="Genomic_DNA"/>
</dbReference>
<dbReference type="Pfam" id="PF00005">
    <property type="entry name" value="ABC_tran"/>
    <property type="match status" value="1"/>
</dbReference>
<dbReference type="PROSITE" id="PS00211">
    <property type="entry name" value="ABC_TRANSPORTER_1"/>
    <property type="match status" value="1"/>
</dbReference>
<evidence type="ECO:0000313" key="11">
    <source>
        <dbReference type="EMBL" id="ACV58947.1"/>
    </source>
</evidence>
<dbReference type="STRING" id="521098.Aaci_1935"/>
<evidence type="ECO:0000259" key="9">
    <source>
        <dbReference type="PROSITE" id="PS50893"/>
    </source>
</evidence>
<dbReference type="RefSeq" id="WP_012811225.1">
    <property type="nucleotide sequence ID" value="NC_013205.1"/>
</dbReference>
<feature type="region of interest" description="Disordered" evidence="7">
    <location>
        <begin position="585"/>
        <end position="606"/>
    </location>
</feature>
<dbReference type="PANTHER" id="PTHR24221:SF590">
    <property type="entry name" value="COMPONENT LINKED WITH THE ASSEMBLY OF CYTOCHROME' TRANSPORT TRANSMEMBRANE ATP-BINDING PROTEIN ABC TRANSPORTER CYDD-RELATED"/>
    <property type="match status" value="1"/>
</dbReference>
<evidence type="ECO:0000256" key="8">
    <source>
        <dbReference type="SAM" id="Phobius"/>
    </source>
</evidence>
<dbReference type="InterPro" id="IPR003593">
    <property type="entry name" value="AAA+_ATPase"/>
</dbReference>
<dbReference type="GO" id="GO:0005886">
    <property type="term" value="C:plasma membrane"/>
    <property type="evidence" value="ECO:0007669"/>
    <property type="project" value="UniProtKB-SubCell"/>
</dbReference>
<dbReference type="PROSITE" id="PS50929">
    <property type="entry name" value="ABC_TM1F"/>
    <property type="match status" value="1"/>
</dbReference>
<feature type="domain" description="ABC transporter" evidence="9">
    <location>
        <begin position="342"/>
        <end position="575"/>
    </location>
</feature>
<feature type="transmembrane region" description="Helical" evidence="8">
    <location>
        <begin position="48"/>
        <end position="66"/>
    </location>
</feature>
<dbReference type="eggNOG" id="COG4987">
    <property type="taxonomic scope" value="Bacteria"/>
</dbReference>
<dbReference type="PROSITE" id="PS50893">
    <property type="entry name" value="ABC_TRANSPORTER_2"/>
    <property type="match status" value="1"/>
</dbReference>
<dbReference type="HOGENOM" id="CLU_000604_84_9_9"/>
<keyword evidence="2 8" id="KW-0812">Transmembrane</keyword>
<evidence type="ECO:0000313" key="12">
    <source>
        <dbReference type="Proteomes" id="UP000001917"/>
    </source>
</evidence>
<reference evidence="11 12" key="2">
    <citation type="journal article" date="2010" name="Stand. Genomic Sci.">
        <title>Complete genome sequence of Alicyclobacillus acidocaldarius type strain (104-IA).</title>
        <authorList>
            <person name="Mavromatis K."/>
            <person name="Sikorski J."/>
            <person name="Lapidus A."/>
            <person name="Glavina Del Rio T."/>
            <person name="Copeland A."/>
            <person name="Tice H."/>
            <person name="Cheng J.F."/>
            <person name="Lucas S."/>
            <person name="Chen F."/>
            <person name="Nolan M."/>
            <person name="Bruce D."/>
            <person name="Goodwin L."/>
            <person name="Pitluck S."/>
            <person name="Ivanova N."/>
            <person name="Ovchinnikova G."/>
            <person name="Pati A."/>
            <person name="Chen A."/>
            <person name="Palaniappan K."/>
            <person name="Land M."/>
            <person name="Hauser L."/>
            <person name="Chang Y.J."/>
            <person name="Jeffries C.D."/>
            <person name="Chain P."/>
            <person name="Meincke L."/>
            <person name="Sims D."/>
            <person name="Chertkov O."/>
            <person name="Han C."/>
            <person name="Brettin T."/>
            <person name="Detter J.C."/>
            <person name="Wahrenburg C."/>
            <person name="Rohde M."/>
            <person name="Pukall R."/>
            <person name="Goker M."/>
            <person name="Bristow J."/>
            <person name="Eisen J.A."/>
            <person name="Markowitz V."/>
            <person name="Hugenholtz P."/>
            <person name="Klenk H.P."/>
            <person name="Kyrpides N.C."/>
        </authorList>
    </citation>
    <scope>NUCLEOTIDE SEQUENCE [LARGE SCALE GENOMIC DNA]</scope>
    <source>
        <strain evidence="12">ATCC 27009 / DSM 446 / BCRC 14685 / JCM 5260 / KCTC 1825 / NBRC 15652 / NCIMB 11725 / NRRL B-14509 / 104-IA</strain>
    </source>
</reference>
<feature type="domain" description="ABC transmembrane type-1" evidence="10">
    <location>
        <begin position="22"/>
        <end position="302"/>
    </location>
</feature>
<feature type="transmembrane region" description="Helical" evidence="8">
    <location>
        <begin position="21"/>
        <end position="42"/>
    </location>
</feature>
<dbReference type="GO" id="GO:0140359">
    <property type="term" value="F:ABC-type transporter activity"/>
    <property type="evidence" value="ECO:0007669"/>
    <property type="project" value="InterPro"/>
</dbReference>
<dbReference type="InterPro" id="IPR014223">
    <property type="entry name" value="ABC_CydC/D"/>
</dbReference>
<feature type="transmembrane region" description="Helical" evidence="8">
    <location>
        <begin position="158"/>
        <end position="180"/>
    </location>
</feature>
<dbReference type="InterPro" id="IPR036640">
    <property type="entry name" value="ABC1_TM_sf"/>
</dbReference>
<evidence type="ECO:0000256" key="7">
    <source>
        <dbReference type="SAM" id="MobiDB-lite"/>
    </source>
</evidence>
<keyword evidence="4 11" id="KW-0067">ATP-binding</keyword>
<keyword evidence="12" id="KW-1185">Reference proteome</keyword>
<evidence type="ECO:0000256" key="1">
    <source>
        <dbReference type="ARBA" id="ARBA00004651"/>
    </source>
</evidence>
<name>C8WXY5_ALIAD</name>
<organism evidence="11 12">
    <name type="scientific">Alicyclobacillus acidocaldarius subsp. acidocaldarius (strain ATCC 27009 / DSM 446 / BCRC 14685 / JCM 5260 / KCTC 1825 / NBRC 15652 / NCIMB 11725 / NRRL B-14509 / 104-IA)</name>
    <name type="common">Bacillus acidocaldarius</name>
    <dbReference type="NCBI Taxonomy" id="521098"/>
    <lineage>
        <taxon>Bacteria</taxon>
        <taxon>Bacillati</taxon>
        <taxon>Bacillota</taxon>
        <taxon>Bacilli</taxon>
        <taxon>Bacillales</taxon>
        <taxon>Alicyclobacillaceae</taxon>
        <taxon>Alicyclobacillus</taxon>
    </lineage>
</organism>
<dbReference type="AlphaFoldDB" id="C8WXY5"/>
<dbReference type="Proteomes" id="UP000001917">
    <property type="component" value="Chromosome"/>
</dbReference>
<dbReference type="InterPro" id="IPR003439">
    <property type="entry name" value="ABC_transporter-like_ATP-bd"/>
</dbReference>
<keyword evidence="6 8" id="KW-0472">Membrane</keyword>
<protein>
    <submittedName>
        <fullName evidence="11">ABC transporter, CydDC cysteine exporter (CydDC-E) family, permease/ATP-binding protein CydC</fullName>
    </submittedName>
</protein>
<dbReference type="InterPro" id="IPR017871">
    <property type="entry name" value="ABC_transporter-like_CS"/>
</dbReference>
<accession>C8WXY5</accession>
<dbReference type="GO" id="GO:0016887">
    <property type="term" value="F:ATP hydrolysis activity"/>
    <property type="evidence" value="ECO:0007669"/>
    <property type="project" value="InterPro"/>
</dbReference>
<feature type="transmembrane region" description="Helical" evidence="8">
    <location>
        <begin position="129"/>
        <end position="152"/>
    </location>
</feature>
<dbReference type="GO" id="GO:0045454">
    <property type="term" value="P:cell redox homeostasis"/>
    <property type="evidence" value="ECO:0007669"/>
    <property type="project" value="InterPro"/>
</dbReference>
<reference evidence="12" key="1">
    <citation type="submission" date="2009-09" db="EMBL/GenBank/DDBJ databases">
        <title>The complete chromosome of Alicyclobacillus acidocaldarius subsp. acidocaldarius DSM 446.</title>
        <authorList>
            <consortium name="US DOE Joint Genome Institute (JGI-PGF)"/>
            <person name="Lucas S."/>
            <person name="Copeland A."/>
            <person name="Lapidus A."/>
            <person name="Glavina del Rio T."/>
            <person name="Dalin E."/>
            <person name="Tice H."/>
            <person name="Bruce D."/>
            <person name="Goodwin L."/>
            <person name="Pitluck S."/>
            <person name="Kyrpides N."/>
            <person name="Mavromatis K."/>
            <person name="Ivanova N."/>
            <person name="Ovchinnikova G."/>
            <person name="Chertkov O."/>
            <person name="Sims D."/>
            <person name="Brettin T."/>
            <person name="Detter J.C."/>
            <person name="Han C."/>
            <person name="Larimer F."/>
            <person name="Land M."/>
            <person name="Hauser L."/>
            <person name="Markowitz V."/>
            <person name="Cheng J.-F."/>
            <person name="Hugenholtz P."/>
            <person name="Woyke T."/>
            <person name="Wu D."/>
            <person name="Pukall R."/>
            <person name="Klenk H.-P."/>
            <person name="Eisen J.A."/>
        </authorList>
    </citation>
    <scope>NUCLEOTIDE SEQUENCE [LARGE SCALE GENOMIC DNA]</scope>
    <source>
        <strain evidence="12">ATCC 27009 / DSM 446 / BCRC 14685 / JCM 5260 / KCTC 1825 / NBRC 15652 / NCIMB 11725 / NRRL B-14509 / 104-IA</strain>
    </source>
</reference>
<evidence type="ECO:0000256" key="4">
    <source>
        <dbReference type="ARBA" id="ARBA00022840"/>
    </source>
</evidence>
<evidence type="ECO:0000256" key="2">
    <source>
        <dbReference type="ARBA" id="ARBA00022692"/>
    </source>
</evidence>
<evidence type="ECO:0000256" key="5">
    <source>
        <dbReference type="ARBA" id="ARBA00022989"/>
    </source>
</evidence>
<evidence type="ECO:0000256" key="3">
    <source>
        <dbReference type="ARBA" id="ARBA00022741"/>
    </source>
</evidence>
<dbReference type="KEGG" id="aac:Aaci_1935"/>
<dbReference type="Gene3D" id="3.40.50.300">
    <property type="entry name" value="P-loop containing nucleotide triphosphate hydrolases"/>
    <property type="match status" value="1"/>
</dbReference>
<dbReference type="GO" id="GO:0034775">
    <property type="term" value="P:glutathione transmembrane transport"/>
    <property type="evidence" value="ECO:0007669"/>
    <property type="project" value="InterPro"/>
</dbReference>
<comment type="subcellular location">
    <subcellularLocation>
        <location evidence="1">Cell membrane</location>
        <topology evidence="1">Multi-pass membrane protein</topology>
    </subcellularLocation>
</comment>
<gene>
    <name evidence="11" type="ordered locus">Aaci_1935</name>
</gene>
<keyword evidence="3" id="KW-0547">Nucleotide-binding</keyword>
<dbReference type="InterPro" id="IPR027417">
    <property type="entry name" value="P-loop_NTPase"/>
</dbReference>
<dbReference type="SMART" id="SM00382">
    <property type="entry name" value="AAA"/>
    <property type="match status" value="1"/>
</dbReference>
<evidence type="ECO:0000256" key="6">
    <source>
        <dbReference type="ARBA" id="ARBA00023136"/>
    </source>
</evidence>
<evidence type="ECO:0000259" key="10">
    <source>
        <dbReference type="PROSITE" id="PS50929"/>
    </source>
</evidence>
<dbReference type="NCBIfam" id="TIGR02868">
    <property type="entry name" value="CydC"/>
    <property type="match status" value="1"/>
</dbReference>
<dbReference type="PANTHER" id="PTHR24221">
    <property type="entry name" value="ATP-BINDING CASSETTE SUB-FAMILY B"/>
    <property type="match status" value="1"/>
</dbReference>
<dbReference type="Gene3D" id="1.20.1560.10">
    <property type="entry name" value="ABC transporter type 1, transmembrane domain"/>
    <property type="match status" value="1"/>
</dbReference>